<gene>
    <name evidence="4" type="ORF">C922_01362</name>
</gene>
<accession>W7A5E6</accession>
<feature type="compositionally biased region" description="Basic residues" evidence="2">
    <location>
        <begin position="358"/>
        <end position="380"/>
    </location>
</feature>
<feature type="compositionally biased region" description="Polar residues" evidence="2">
    <location>
        <begin position="635"/>
        <end position="644"/>
    </location>
</feature>
<dbReference type="Proteomes" id="UP000030640">
    <property type="component" value="Unassembled WGS sequence"/>
</dbReference>
<evidence type="ECO:0000256" key="1">
    <source>
        <dbReference type="SAM" id="Coils"/>
    </source>
</evidence>
<feature type="region of interest" description="Disordered" evidence="2">
    <location>
        <begin position="627"/>
        <end position="648"/>
    </location>
</feature>
<keyword evidence="5" id="KW-1185">Reference proteome</keyword>
<feature type="region of interest" description="Disordered" evidence="2">
    <location>
        <begin position="87"/>
        <end position="113"/>
    </location>
</feature>
<keyword evidence="1" id="KW-0175">Coiled coil</keyword>
<feature type="region of interest" description="Disordered" evidence="2">
    <location>
        <begin position="234"/>
        <end position="444"/>
    </location>
</feature>
<keyword evidence="3" id="KW-1133">Transmembrane helix</keyword>
<keyword evidence="3" id="KW-0472">Membrane</keyword>
<dbReference type="VEuPathDB" id="PlasmoDB:C922_01362"/>
<feature type="compositionally biased region" description="Basic residues" evidence="2">
    <location>
        <begin position="102"/>
        <end position="112"/>
    </location>
</feature>
<evidence type="ECO:0000256" key="3">
    <source>
        <dbReference type="SAM" id="Phobius"/>
    </source>
</evidence>
<feature type="compositionally biased region" description="Basic and acidic residues" evidence="2">
    <location>
        <begin position="87"/>
        <end position="101"/>
    </location>
</feature>
<feature type="compositionally biased region" description="Basic and acidic residues" evidence="2">
    <location>
        <begin position="381"/>
        <end position="426"/>
    </location>
</feature>
<feature type="region of interest" description="Disordered" evidence="2">
    <location>
        <begin position="140"/>
        <end position="194"/>
    </location>
</feature>
<dbReference type="RefSeq" id="XP_008815190.1">
    <property type="nucleotide sequence ID" value="XM_008816968.1"/>
</dbReference>
<name>W7A5E6_9APIC</name>
<evidence type="ECO:0000313" key="4">
    <source>
        <dbReference type="EMBL" id="EUD68342.1"/>
    </source>
</evidence>
<protein>
    <submittedName>
        <fullName evidence="4">Uncharacterized protein</fullName>
    </submittedName>
</protein>
<sequence>MGTSVLSCSIVKVQHSSCGESFFFFSLFYFLFIFFHFYFFCFPHDQRKRTKENSKSSKKKEGRREQSGLGRIGNKELHYVVKLDSDEGHNNKNSINKDKYKDAKKRNNKRRSLSVLVPNYKKDIVNNIKLADKLYKLTANKSSDESEDDNRRKRKNSKRDKKNDWNKEKKSRHRRSVTCGSYHSDSEHSVDSAKNNKKVDININEVQTKYKNKNIKIIYDDGYSKRIVVRGDKRKVGRSDDEEEKYEGESDSDDESHDQSDDQSDYQSDDQSGDQSDNQSDEQSDNRCDDESEPDGERQCGSQGENHSNDYYRRTRKKKSSGRRKRKEERKPSKRKKKKCAKRHSTTLSDSYCEERRKKNIQKGRRKFSTLKFVGARKRKESSEPIDRNYRSDKNYYQRAEKDYYPNMYERENSENRNKDKDKSKNENGNQNQNQSRNTFQDVEVFNPYSERGRKTMTYQALSTRSDQVKNNFFLTIKDIIFKLHLNLQNMKEILKNKNDYITSLLDSSYRNITENVKRNAIKQDNFYRIIFHDLFNLLNEFIMVDDYTKKFFFSIETEVRQRCLENIKNEFYNFINRYLPSGERRSVYSPSRGTNELSPQDMYKRIMDMHESANKRKNLYSALAPYNNGGGPTESGNPGSGFTRSGLPGEYQAHPDVQSSLHLNSLQQMEGGMSELARIDSLANNLALKVKNASMFQNLGDQEDAVDYLKGVVKSEKEKNIKLELQYDELKQKYDLLKKKREEDVSKEVNMSKSTPDEEDNFFKKFYHSQSSFIKLEEKKLEDSSKRIVDESLRLTRMKEMNESRKREIEKDMHDIEVKRKEIEKDKDDIEIKKKEIELANEEISKQNKQLEHKQDILNQRKKELEKENSILDNTKREVDEENDLIMEKKRELDELNKLLPERQKRVEETDNTLRKKKKEVDDTNVLLNEKQTTMQRMCTLMEREPLNHMREEGDVLEKRNNQLNRGSTQMKADETEYGIQNGDPNQQYDSGDNPHKRENKETNALYMQNDNPSYTPSAGAITGKHGTLTLEKASTLIVEKETSQNDMNIEGDAKRSSVLSYLGNTKFSLKNASKMDSNMLPISGTPQNGKLVLNDKNVLLMKNGIVEREEALLGREEKLNEEKEQIVQQMNQLSILRDKIASETEALHIREEELKRKELHLLSMQQEGDGTQGGEEPNVPSRGTNSLFCNAEETNSLGENSKKHFEPEHYANDSNEGIANHQMGHMGIDQPESDDQRTTQSHDEVELNEWLQKGDSTHLEGTISSEGNNINNGTFNPCGTSPPAGDNLDAIKSNLNNCLDEIAKYKLLLKSRDAEICSLKTQLGRQQGEANWNGDATQEGNISGDNSKMGDSLCNTGNAGGGINGATGFSSLSGDSGNTARGPLKQPTGFSGPPPEHSKAIGHRKAALILHKKTMKSVISSELITLYKEISKIREEYNKSILKKNEFIGDLLHNFFNEMRNNYKLKENFYQKESSKYHALISDKECYINELKNALQEKKAKEVSYKKMVLKMNQINDAYKLKNKRSLSTVEMLKQDIKLLNQDVLKKKEMVSFVQWGLFAQKSLMHVHAAMYTHMHE</sequence>
<feature type="transmembrane region" description="Helical" evidence="3">
    <location>
        <begin position="21"/>
        <end position="40"/>
    </location>
</feature>
<evidence type="ECO:0000256" key="2">
    <source>
        <dbReference type="SAM" id="MobiDB-lite"/>
    </source>
</evidence>
<feature type="compositionally biased region" description="Basic and acidic residues" evidence="2">
    <location>
        <begin position="1236"/>
        <end position="1245"/>
    </location>
</feature>
<feature type="region of interest" description="Disordered" evidence="2">
    <location>
        <begin position="50"/>
        <end position="69"/>
    </location>
</feature>
<feature type="region of interest" description="Disordered" evidence="2">
    <location>
        <begin position="1370"/>
        <end position="1403"/>
    </location>
</feature>
<feature type="compositionally biased region" description="Basic residues" evidence="2">
    <location>
        <begin position="314"/>
        <end position="345"/>
    </location>
</feature>
<feature type="compositionally biased region" description="Polar residues" evidence="2">
    <location>
        <begin position="427"/>
        <end position="441"/>
    </location>
</feature>
<proteinExistence type="predicted"/>
<feature type="region of interest" description="Disordered" evidence="2">
    <location>
        <begin position="965"/>
        <end position="1000"/>
    </location>
</feature>
<feature type="compositionally biased region" description="Basic residues" evidence="2">
    <location>
        <begin position="50"/>
        <end position="61"/>
    </location>
</feature>
<feature type="compositionally biased region" description="Acidic residues" evidence="2">
    <location>
        <begin position="240"/>
        <end position="272"/>
    </location>
</feature>
<evidence type="ECO:0000313" key="5">
    <source>
        <dbReference type="Proteomes" id="UP000030640"/>
    </source>
</evidence>
<reference evidence="4 5" key="1">
    <citation type="submission" date="2013-02" db="EMBL/GenBank/DDBJ databases">
        <title>The Genome Sequence of Plasmodium inui San Antonio 1.</title>
        <authorList>
            <consortium name="The Broad Institute Genome Sequencing Platform"/>
            <consortium name="The Broad Institute Genome Sequencing Center for Infectious Disease"/>
            <person name="Neafsey D."/>
            <person name="Cheeseman I."/>
            <person name="Volkman S."/>
            <person name="Adams J."/>
            <person name="Walker B."/>
            <person name="Young S.K."/>
            <person name="Zeng Q."/>
            <person name="Gargeya S."/>
            <person name="Fitzgerald M."/>
            <person name="Haas B."/>
            <person name="Abouelleil A."/>
            <person name="Alvarado L."/>
            <person name="Arachchi H.M."/>
            <person name="Berlin A.M."/>
            <person name="Chapman S.B."/>
            <person name="Dewar J."/>
            <person name="Goldberg J."/>
            <person name="Griggs A."/>
            <person name="Gujja S."/>
            <person name="Hansen M."/>
            <person name="Howarth C."/>
            <person name="Imamovic A."/>
            <person name="Larimer J."/>
            <person name="McCowan C."/>
            <person name="Murphy C."/>
            <person name="Neiman D."/>
            <person name="Pearson M."/>
            <person name="Priest M."/>
            <person name="Roberts A."/>
            <person name="Saif S."/>
            <person name="Shea T."/>
            <person name="Sisk P."/>
            <person name="Sykes S."/>
            <person name="Wortman J."/>
            <person name="Nusbaum C."/>
            <person name="Birren B."/>
        </authorList>
    </citation>
    <scope>NUCLEOTIDE SEQUENCE [LARGE SCALE GENOMIC DNA]</scope>
    <source>
        <strain evidence="4 5">San Antonio 1</strain>
    </source>
</reference>
<keyword evidence="3" id="KW-0812">Transmembrane</keyword>
<feature type="coiled-coil region" evidence="1">
    <location>
        <begin position="714"/>
        <end position="748"/>
    </location>
</feature>
<dbReference type="OrthoDB" id="5371837at2759"/>
<dbReference type="EMBL" id="KI965463">
    <property type="protein sequence ID" value="EUD68342.1"/>
    <property type="molecule type" value="Genomic_DNA"/>
</dbReference>
<dbReference type="GeneID" id="20036636"/>
<feature type="compositionally biased region" description="Polar residues" evidence="2">
    <location>
        <begin position="1371"/>
        <end position="1381"/>
    </location>
</feature>
<feature type="coiled-coil region" evidence="1">
    <location>
        <begin position="1483"/>
        <end position="1552"/>
    </location>
</feature>
<feature type="region of interest" description="Disordered" evidence="2">
    <location>
        <begin position="1218"/>
        <end position="1245"/>
    </location>
</feature>
<feature type="coiled-coil region" evidence="1">
    <location>
        <begin position="807"/>
        <end position="907"/>
    </location>
</feature>
<organism evidence="4 5">
    <name type="scientific">Plasmodium inui San Antonio 1</name>
    <dbReference type="NCBI Taxonomy" id="1237626"/>
    <lineage>
        <taxon>Eukaryota</taxon>
        <taxon>Sar</taxon>
        <taxon>Alveolata</taxon>
        <taxon>Apicomplexa</taxon>
        <taxon>Aconoidasida</taxon>
        <taxon>Haemosporida</taxon>
        <taxon>Plasmodiidae</taxon>
        <taxon>Plasmodium</taxon>
        <taxon>Plasmodium (Plasmodium)</taxon>
    </lineage>
</organism>